<dbReference type="AlphaFoldDB" id="A0A6V8KND6"/>
<evidence type="ECO:0000313" key="4">
    <source>
        <dbReference type="Proteomes" id="UP000482800"/>
    </source>
</evidence>
<evidence type="ECO:0000259" key="1">
    <source>
        <dbReference type="Pfam" id="PF01814"/>
    </source>
</evidence>
<accession>A0A6V8KND6</accession>
<proteinExistence type="predicted"/>
<sequence length="192" mass="21144">MAADAISLIEQDHRALETLFDQVKAGDGDRVALVQEITARLAAHARAEESEVYPAIVRAEPGEDEEVEHAEHEHHEAEHLLRKATNLTATAHFEEAFDAFVAAVRHHVEEEEQQILPALRDAVDKATLEKLGAAFEQTRTSLLGTETTAGQSPGDLEQASKTELYEMAKEAEIPGRSTMTKDELTQALRENA</sequence>
<dbReference type="InterPro" id="IPR012312">
    <property type="entry name" value="Hemerythrin-like"/>
</dbReference>
<dbReference type="EMBL" id="BLPF01000003">
    <property type="protein sequence ID" value="GFJ83871.1"/>
    <property type="molecule type" value="Genomic_DNA"/>
</dbReference>
<dbReference type="InterPro" id="IPR011112">
    <property type="entry name" value="Rho-like_N"/>
</dbReference>
<reference evidence="3 4" key="2">
    <citation type="submission" date="2020-03" db="EMBL/GenBank/DDBJ databases">
        <authorList>
            <person name="Ichikawa N."/>
            <person name="Kimura A."/>
            <person name="Kitahashi Y."/>
            <person name="Uohara A."/>
        </authorList>
    </citation>
    <scope>NUCLEOTIDE SEQUENCE [LARGE SCALE GENOMIC DNA]</scope>
    <source>
        <strain evidence="3 4">NBRC 108639</strain>
    </source>
</reference>
<dbReference type="GO" id="GO:0006353">
    <property type="term" value="P:DNA-templated transcription termination"/>
    <property type="evidence" value="ECO:0007669"/>
    <property type="project" value="InterPro"/>
</dbReference>
<evidence type="ECO:0008006" key="5">
    <source>
        <dbReference type="Google" id="ProtNLM"/>
    </source>
</evidence>
<evidence type="ECO:0000313" key="3">
    <source>
        <dbReference type="EMBL" id="GFJ83871.1"/>
    </source>
</evidence>
<name>A0A6V8KND6_9ACTN</name>
<feature type="domain" description="Hemerythrin-like" evidence="1">
    <location>
        <begin position="5"/>
        <end position="119"/>
    </location>
</feature>
<dbReference type="PANTHER" id="PTHR35585">
    <property type="entry name" value="HHE DOMAIN PROTEIN (AFU_ORTHOLOGUE AFUA_4G00730)"/>
    <property type="match status" value="1"/>
</dbReference>
<organism evidence="3 4">
    <name type="scientific">Phytohabitans houttuyneae</name>
    <dbReference type="NCBI Taxonomy" id="1076126"/>
    <lineage>
        <taxon>Bacteria</taxon>
        <taxon>Bacillati</taxon>
        <taxon>Actinomycetota</taxon>
        <taxon>Actinomycetes</taxon>
        <taxon>Micromonosporales</taxon>
        <taxon>Micromonosporaceae</taxon>
    </lineage>
</organism>
<dbReference type="RefSeq" id="WP_173066839.1">
    <property type="nucleotide sequence ID" value="NZ_BAABGO010000030.1"/>
</dbReference>
<evidence type="ECO:0000259" key="2">
    <source>
        <dbReference type="Pfam" id="PF07498"/>
    </source>
</evidence>
<protein>
    <recommendedName>
        <fullName evidence="5">Hemerythrin-like domain-containing protein</fullName>
    </recommendedName>
</protein>
<dbReference type="Pfam" id="PF07498">
    <property type="entry name" value="Rho_N"/>
    <property type="match status" value="1"/>
</dbReference>
<keyword evidence="4" id="KW-1185">Reference proteome</keyword>
<dbReference type="PANTHER" id="PTHR35585:SF1">
    <property type="entry name" value="HHE DOMAIN PROTEIN (AFU_ORTHOLOGUE AFUA_4G00730)"/>
    <property type="match status" value="1"/>
</dbReference>
<gene>
    <name evidence="3" type="ORF">Phou_080510</name>
</gene>
<dbReference type="Gene3D" id="1.20.120.520">
    <property type="entry name" value="nmb1532 protein domain like"/>
    <property type="match status" value="1"/>
</dbReference>
<reference evidence="3 4" key="1">
    <citation type="submission" date="2020-03" db="EMBL/GenBank/DDBJ databases">
        <title>Whole genome shotgun sequence of Phytohabitans houttuyneae NBRC 108639.</title>
        <authorList>
            <person name="Komaki H."/>
            <person name="Tamura T."/>
        </authorList>
    </citation>
    <scope>NUCLEOTIDE SEQUENCE [LARGE SCALE GENOMIC DNA]</scope>
    <source>
        <strain evidence="3 4">NBRC 108639</strain>
    </source>
</reference>
<dbReference type="SUPFAM" id="SSF68912">
    <property type="entry name" value="Rho N-terminal domain-like"/>
    <property type="match status" value="1"/>
</dbReference>
<comment type="caution">
    <text evidence="3">The sequence shown here is derived from an EMBL/GenBank/DDBJ whole genome shotgun (WGS) entry which is preliminary data.</text>
</comment>
<dbReference type="Proteomes" id="UP000482800">
    <property type="component" value="Unassembled WGS sequence"/>
</dbReference>
<feature type="domain" description="Rho termination factor-like N-terminal" evidence="2">
    <location>
        <begin position="155"/>
        <end position="187"/>
    </location>
</feature>
<dbReference type="Pfam" id="PF01814">
    <property type="entry name" value="Hemerythrin"/>
    <property type="match status" value="1"/>
</dbReference>
<dbReference type="InterPro" id="IPR036269">
    <property type="entry name" value="Rho_N_sf"/>
</dbReference>